<dbReference type="SUPFAM" id="SSF56496">
    <property type="entry name" value="Fibrinogen C-terminal domain-like"/>
    <property type="match status" value="1"/>
</dbReference>
<evidence type="ECO:0000259" key="1">
    <source>
        <dbReference type="PROSITE" id="PS51406"/>
    </source>
</evidence>
<evidence type="ECO:0000313" key="2">
    <source>
        <dbReference type="EMBL" id="ESO01646.1"/>
    </source>
</evidence>
<dbReference type="InterPro" id="IPR002181">
    <property type="entry name" value="Fibrinogen_a/b/g_C_dom"/>
</dbReference>
<dbReference type="CTD" id="20196754"/>
<gene>
    <name evidence="3" type="primary">20196754</name>
    <name evidence="2" type="ORF">HELRODRAFT_145478</name>
</gene>
<dbReference type="eggNOG" id="KOG2579">
    <property type="taxonomic scope" value="Eukaryota"/>
</dbReference>
<name>T1EJK4_HELRO</name>
<feature type="domain" description="Fibrinogen C-terminal" evidence="1">
    <location>
        <begin position="1"/>
        <end position="139"/>
    </location>
</feature>
<dbReference type="RefSeq" id="XP_009020300.1">
    <property type="nucleotide sequence ID" value="XM_009022052.1"/>
</dbReference>
<protein>
    <recommendedName>
        <fullName evidence="1">Fibrinogen C-terminal domain-containing protein</fullName>
    </recommendedName>
</protein>
<dbReference type="PANTHER" id="PTHR19143">
    <property type="entry name" value="FIBRINOGEN/TENASCIN/ANGIOPOEITIN"/>
    <property type="match status" value="1"/>
</dbReference>
<evidence type="ECO:0000313" key="3">
    <source>
        <dbReference type="EnsemblMetazoa" id="HelroP145478"/>
    </source>
</evidence>
<dbReference type="OrthoDB" id="6273946at2759"/>
<reference evidence="4" key="1">
    <citation type="submission" date="2012-12" db="EMBL/GenBank/DDBJ databases">
        <authorList>
            <person name="Hellsten U."/>
            <person name="Grimwood J."/>
            <person name="Chapman J.A."/>
            <person name="Shapiro H."/>
            <person name="Aerts A."/>
            <person name="Otillar R.P."/>
            <person name="Terry A.Y."/>
            <person name="Boore J.L."/>
            <person name="Simakov O."/>
            <person name="Marletaz F."/>
            <person name="Cho S.-J."/>
            <person name="Edsinger-Gonzales E."/>
            <person name="Havlak P."/>
            <person name="Kuo D.-H."/>
            <person name="Larsson T."/>
            <person name="Lv J."/>
            <person name="Arendt D."/>
            <person name="Savage R."/>
            <person name="Osoegawa K."/>
            <person name="de Jong P."/>
            <person name="Lindberg D.R."/>
            <person name="Seaver E.C."/>
            <person name="Weisblat D.A."/>
            <person name="Putnam N.H."/>
            <person name="Grigoriev I.V."/>
            <person name="Rokhsar D.S."/>
        </authorList>
    </citation>
    <scope>NUCLEOTIDE SEQUENCE</scope>
</reference>
<dbReference type="STRING" id="6412.T1EJK4"/>
<dbReference type="KEGG" id="hro:HELRODRAFT_145478"/>
<dbReference type="Proteomes" id="UP000015101">
    <property type="component" value="Unassembled WGS sequence"/>
</dbReference>
<dbReference type="InterPro" id="IPR014716">
    <property type="entry name" value="Fibrinogen_a/b/g_C_1"/>
</dbReference>
<dbReference type="GeneID" id="20196754"/>
<reference evidence="3" key="3">
    <citation type="submission" date="2015-06" db="UniProtKB">
        <authorList>
            <consortium name="EnsemblMetazoa"/>
        </authorList>
    </citation>
    <scope>IDENTIFICATION</scope>
</reference>
<dbReference type="EMBL" id="AMQM01004978">
    <property type="status" value="NOT_ANNOTATED_CDS"/>
    <property type="molecule type" value="Genomic_DNA"/>
</dbReference>
<reference evidence="2 4" key="2">
    <citation type="journal article" date="2013" name="Nature">
        <title>Insights into bilaterian evolution from three spiralian genomes.</title>
        <authorList>
            <person name="Simakov O."/>
            <person name="Marletaz F."/>
            <person name="Cho S.J."/>
            <person name="Edsinger-Gonzales E."/>
            <person name="Havlak P."/>
            <person name="Hellsten U."/>
            <person name="Kuo D.H."/>
            <person name="Larsson T."/>
            <person name="Lv J."/>
            <person name="Arendt D."/>
            <person name="Savage R."/>
            <person name="Osoegawa K."/>
            <person name="de Jong P."/>
            <person name="Grimwood J."/>
            <person name="Chapman J.A."/>
            <person name="Shapiro H."/>
            <person name="Aerts A."/>
            <person name="Otillar R.P."/>
            <person name="Terry A.Y."/>
            <person name="Boore J.L."/>
            <person name="Grigoriev I.V."/>
            <person name="Lindberg D.R."/>
            <person name="Seaver E.C."/>
            <person name="Weisblat D.A."/>
            <person name="Putnam N.H."/>
            <person name="Rokhsar D.S."/>
        </authorList>
    </citation>
    <scope>NUCLEOTIDE SEQUENCE</scope>
</reference>
<dbReference type="EnsemblMetazoa" id="HelroT145478">
    <property type="protein sequence ID" value="HelroP145478"/>
    <property type="gene ID" value="HelroG145478"/>
</dbReference>
<dbReference type="SMART" id="SM00186">
    <property type="entry name" value="FBG"/>
    <property type="match status" value="1"/>
</dbReference>
<dbReference type="HOGENOM" id="CLU_038628_6_2_1"/>
<dbReference type="InterPro" id="IPR050373">
    <property type="entry name" value="Fibrinogen_C-term_domain"/>
</dbReference>
<dbReference type="Gene3D" id="3.90.215.10">
    <property type="entry name" value="Gamma Fibrinogen, chain A, domain 1"/>
    <property type="match status" value="1"/>
</dbReference>
<dbReference type="InterPro" id="IPR036056">
    <property type="entry name" value="Fibrinogen-like_C"/>
</dbReference>
<dbReference type="Gene3D" id="4.10.530.10">
    <property type="entry name" value="Gamma-fibrinogen Carboxyl Terminal Fragment, domain 2"/>
    <property type="match status" value="1"/>
</dbReference>
<dbReference type="GO" id="GO:0005615">
    <property type="term" value="C:extracellular space"/>
    <property type="evidence" value="ECO:0000318"/>
    <property type="project" value="GO_Central"/>
</dbReference>
<sequence length="139" mass="15545">VIQQRIDGSLSFNQTWATYKTGFGRPDSNFWLGLEKIFSLTGSGDYRLRFEVLLNGNWFSDEYNHFRIDGEGNFYTINVVGYTGDNCDIMNQPGDDTVSLQNGAKFSTFDRGDTYGCASSSSSGNWFGNCFAQNVNGVY</sequence>
<dbReference type="EMBL" id="KB096743">
    <property type="protein sequence ID" value="ESO01646.1"/>
    <property type="molecule type" value="Genomic_DNA"/>
</dbReference>
<dbReference type="Pfam" id="PF00147">
    <property type="entry name" value="Fibrinogen_C"/>
    <property type="match status" value="1"/>
</dbReference>
<dbReference type="OMA" id="YNHFRID"/>
<proteinExistence type="predicted"/>
<organism evidence="3 4">
    <name type="scientific">Helobdella robusta</name>
    <name type="common">Californian leech</name>
    <dbReference type="NCBI Taxonomy" id="6412"/>
    <lineage>
        <taxon>Eukaryota</taxon>
        <taxon>Metazoa</taxon>
        <taxon>Spiralia</taxon>
        <taxon>Lophotrochozoa</taxon>
        <taxon>Annelida</taxon>
        <taxon>Clitellata</taxon>
        <taxon>Hirudinea</taxon>
        <taxon>Rhynchobdellida</taxon>
        <taxon>Glossiphoniidae</taxon>
        <taxon>Helobdella</taxon>
    </lineage>
</organism>
<dbReference type="AlphaFoldDB" id="T1EJK4"/>
<accession>T1EJK4</accession>
<dbReference type="PROSITE" id="PS51406">
    <property type="entry name" value="FIBRINOGEN_C_2"/>
    <property type="match status" value="1"/>
</dbReference>
<evidence type="ECO:0000313" key="4">
    <source>
        <dbReference type="Proteomes" id="UP000015101"/>
    </source>
</evidence>
<keyword evidence="4" id="KW-1185">Reference proteome</keyword>
<dbReference type="PANTHER" id="PTHR19143:SF462">
    <property type="entry name" value="APPLE DOMAIN-CONTAINING PROTEIN"/>
    <property type="match status" value="1"/>
</dbReference>
<dbReference type="InParanoid" id="T1EJK4"/>